<evidence type="ECO:0000256" key="6">
    <source>
        <dbReference type="PROSITE-ProRule" id="PRU00169"/>
    </source>
</evidence>
<dbReference type="Pfam" id="PF02954">
    <property type="entry name" value="HTH_8"/>
    <property type="match status" value="1"/>
</dbReference>
<evidence type="ECO:0000256" key="1">
    <source>
        <dbReference type="ARBA" id="ARBA00022741"/>
    </source>
</evidence>
<dbReference type="SMART" id="SM00448">
    <property type="entry name" value="REC"/>
    <property type="match status" value="1"/>
</dbReference>
<dbReference type="PANTHER" id="PTHR32071">
    <property type="entry name" value="TRANSCRIPTIONAL REGULATORY PROTEIN"/>
    <property type="match status" value="1"/>
</dbReference>
<evidence type="ECO:0000256" key="5">
    <source>
        <dbReference type="ARBA" id="ARBA00023163"/>
    </source>
</evidence>
<dbReference type="InterPro" id="IPR011006">
    <property type="entry name" value="CheY-like_superfamily"/>
</dbReference>
<dbReference type="GO" id="GO:0005524">
    <property type="term" value="F:ATP binding"/>
    <property type="evidence" value="ECO:0007669"/>
    <property type="project" value="UniProtKB-KW"/>
</dbReference>
<dbReference type="AlphaFoldDB" id="A0AAW4L638"/>
<keyword evidence="10" id="KW-1185">Reference proteome</keyword>
<dbReference type="InterPro" id="IPR002078">
    <property type="entry name" value="Sigma_54_int"/>
</dbReference>
<organism evidence="9 10">
    <name type="scientific">Geoanaerobacter pelophilus</name>
    <dbReference type="NCBI Taxonomy" id="60036"/>
    <lineage>
        <taxon>Bacteria</taxon>
        <taxon>Pseudomonadati</taxon>
        <taxon>Thermodesulfobacteriota</taxon>
        <taxon>Desulfuromonadia</taxon>
        <taxon>Geobacterales</taxon>
        <taxon>Geobacteraceae</taxon>
        <taxon>Geoanaerobacter</taxon>
    </lineage>
</organism>
<dbReference type="Proteomes" id="UP000811899">
    <property type="component" value="Unassembled WGS sequence"/>
</dbReference>
<dbReference type="Pfam" id="PF00158">
    <property type="entry name" value="Sigma54_activat"/>
    <property type="match status" value="1"/>
</dbReference>
<feature type="modified residue" description="4-aspartylphosphate" evidence="6">
    <location>
        <position position="53"/>
    </location>
</feature>
<accession>A0AAW4L638</accession>
<dbReference type="Pfam" id="PF00072">
    <property type="entry name" value="Response_reg"/>
    <property type="match status" value="1"/>
</dbReference>
<dbReference type="FunFam" id="3.40.50.300:FF:000006">
    <property type="entry name" value="DNA-binding transcriptional regulator NtrC"/>
    <property type="match status" value="1"/>
</dbReference>
<feature type="domain" description="Response regulatory" evidence="8">
    <location>
        <begin position="4"/>
        <end position="118"/>
    </location>
</feature>
<reference evidence="9 10" key="1">
    <citation type="submission" date="2021-05" db="EMBL/GenBank/DDBJ databases">
        <title>The draft genome of Geobacter pelophilus DSM 12255.</title>
        <authorList>
            <person name="Xu Z."/>
            <person name="Masuda Y."/>
            <person name="Itoh H."/>
            <person name="Senoo K."/>
        </authorList>
    </citation>
    <scope>NUCLEOTIDE SEQUENCE [LARGE SCALE GENOMIC DNA]</scope>
    <source>
        <strain evidence="9 10">DSM 12255</strain>
    </source>
</reference>
<dbReference type="InterPro" id="IPR025662">
    <property type="entry name" value="Sigma_54_int_dom_ATP-bd_1"/>
</dbReference>
<dbReference type="InterPro" id="IPR003593">
    <property type="entry name" value="AAA+_ATPase"/>
</dbReference>
<dbReference type="Gene3D" id="3.40.50.2300">
    <property type="match status" value="1"/>
</dbReference>
<dbReference type="RefSeq" id="WP_214173236.1">
    <property type="nucleotide sequence ID" value="NZ_JAHCVJ010000012.1"/>
</dbReference>
<dbReference type="PROSITE" id="PS00688">
    <property type="entry name" value="SIGMA54_INTERACT_3"/>
    <property type="match status" value="1"/>
</dbReference>
<protein>
    <submittedName>
        <fullName evidence="9">Sigma-54 dependent transcriptional regulator</fullName>
    </submittedName>
</protein>
<dbReference type="InterPro" id="IPR025943">
    <property type="entry name" value="Sigma_54_int_dom_ATP-bd_2"/>
</dbReference>
<dbReference type="InterPro" id="IPR002197">
    <property type="entry name" value="HTH_Fis"/>
</dbReference>
<dbReference type="PROSITE" id="PS50045">
    <property type="entry name" value="SIGMA54_INTERACT_4"/>
    <property type="match status" value="1"/>
</dbReference>
<name>A0AAW4L638_9BACT</name>
<dbReference type="Gene3D" id="3.40.50.300">
    <property type="entry name" value="P-loop containing nucleotide triphosphate hydrolases"/>
    <property type="match status" value="1"/>
</dbReference>
<feature type="domain" description="Sigma-54 factor interaction" evidence="7">
    <location>
        <begin position="144"/>
        <end position="374"/>
    </location>
</feature>
<dbReference type="SUPFAM" id="SSF52172">
    <property type="entry name" value="CheY-like"/>
    <property type="match status" value="1"/>
</dbReference>
<dbReference type="Gene3D" id="1.10.8.60">
    <property type="match status" value="1"/>
</dbReference>
<dbReference type="InterPro" id="IPR058031">
    <property type="entry name" value="AAA_lid_NorR"/>
</dbReference>
<dbReference type="PROSITE" id="PS00675">
    <property type="entry name" value="SIGMA54_INTERACT_1"/>
    <property type="match status" value="1"/>
</dbReference>
<proteinExistence type="predicted"/>
<dbReference type="PRINTS" id="PR01590">
    <property type="entry name" value="HTHFIS"/>
</dbReference>
<dbReference type="GO" id="GO:0006355">
    <property type="term" value="P:regulation of DNA-templated transcription"/>
    <property type="evidence" value="ECO:0007669"/>
    <property type="project" value="InterPro"/>
</dbReference>
<dbReference type="SUPFAM" id="SSF46689">
    <property type="entry name" value="Homeodomain-like"/>
    <property type="match status" value="1"/>
</dbReference>
<evidence type="ECO:0000256" key="2">
    <source>
        <dbReference type="ARBA" id="ARBA00022840"/>
    </source>
</evidence>
<dbReference type="SMART" id="SM00382">
    <property type="entry name" value="AAA"/>
    <property type="match status" value="1"/>
</dbReference>
<dbReference type="InterPro" id="IPR001789">
    <property type="entry name" value="Sig_transdc_resp-reg_receiver"/>
</dbReference>
<keyword evidence="2" id="KW-0067">ATP-binding</keyword>
<dbReference type="CDD" id="cd00009">
    <property type="entry name" value="AAA"/>
    <property type="match status" value="1"/>
</dbReference>
<dbReference type="InterPro" id="IPR025944">
    <property type="entry name" value="Sigma_54_int_dom_CS"/>
</dbReference>
<evidence type="ECO:0000256" key="4">
    <source>
        <dbReference type="ARBA" id="ARBA00023125"/>
    </source>
</evidence>
<gene>
    <name evidence="9" type="ORF">KI809_19330</name>
</gene>
<dbReference type="Pfam" id="PF25601">
    <property type="entry name" value="AAA_lid_14"/>
    <property type="match status" value="1"/>
</dbReference>
<evidence type="ECO:0000259" key="7">
    <source>
        <dbReference type="PROSITE" id="PS50045"/>
    </source>
</evidence>
<keyword evidence="6" id="KW-0597">Phosphoprotein</keyword>
<dbReference type="PROSITE" id="PS00676">
    <property type="entry name" value="SIGMA54_INTERACT_2"/>
    <property type="match status" value="1"/>
</dbReference>
<dbReference type="PROSITE" id="PS50110">
    <property type="entry name" value="RESPONSE_REGULATORY"/>
    <property type="match status" value="1"/>
</dbReference>
<comment type="caution">
    <text evidence="9">The sequence shown here is derived from an EMBL/GenBank/DDBJ whole genome shotgun (WGS) entry which is preliminary data.</text>
</comment>
<dbReference type="Gene3D" id="1.10.10.60">
    <property type="entry name" value="Homeodomain-like"/>
    <property type="match status" value="1"/>
</dbReference>
<keyword evidence="5" id="KW-0804">Transcription</keyword>
<keyword evidence="1" id="KW-0547">Nucleotide-binding</keyword>
<keyword evidence="3" id="KW-0805">Transcription regulation</keyword>
<dbReference type="InterPro" id="IPR027417">
    <property type="entry name" value="P-loop_NTPase"/>
</dbReference>
<dbReference type="GO" id="GO:0043565">
    <property type="term" value="F:sequence-specific DNA binding"/>
    <property type="evidence" value="ECO:0007669"/>
    <property type="project" value="InterPro"/>
</dbReference>
<evidence type="ECO:0000313" key="9">
    <source>
        <dbReference type="EMBL" id="MBT0666466.1"/>
    </source>
</evidence>
<dbReference type="GO" id="GO:0000160">
    <property type="term" value="P:phosphorelay signal transduction system"/>
    <property type="evidence" value="ECO:0007669"/>
    <property type="project" value="InterPro"/>
</dbReference>
<sequence length="449" mass="49829">MTATILIVEDDVVFRELLTTILDGAGYTVTTAADGGEGLRRIQRERFDLVLCDLKMPVRSGLDLFRVTRSDLNAPLFIFITAFGRVEEAVSAIKEGAFDFLSKPLKDPASLLATVQRALEQVALERLTISLKEVEQAGLPPEDLIFAGRAMESVRKLVQDVARTTANVLLHGESGTGKELIAKMIHLASPRRAAPFVPLNCAAIPENLLESELFGHERGAFTGAAQARRGKFELAQGGTIFLDEIGEMPMLLQAKLLRVLQERTFERLGGSIQIKADVRVIAASNRDLAAEVAEKSFREDLFYRLNVFPITLPPLRERIDAIPALVRHFCARFSASAGVRRPIGITADALLTLQRHTWPGNVRELQNVIERAVILARGEITVSELPETLQEQQPAESCEGLLKHREKETIQRTLQEFKGNRRKTAEALGISLRTLQYRIKELGLLVKED</sequence>
<keyword evidence="4" id="KW-0238">DNA-binding</keyword>
<evidence type="ECO:0000313" key="10">
    <source>
        <dbReference type="Proteomes" id="UP000811899"/>
    </source>
</evidence>
<dbReference type="EMBL" id="JAHCVJ010000012">
    <property type="protein sequence ID" value="MBT0666466.1"/>
    <property type="molecule type" value="Genomic_DNA"/>
</dbReference>
<dbReference type="SUPFAM" id="SSF52540">
    <property type="entry name" value="P-loop containing nucleoside triphosphate hydrolases"/>
    <property type="match status" value="1"/>
</dbReference>
<dbReference type="PANTHER" id="PTHR32071:SF113">
    <property type="entry name" value="ALGINATE BIOSYNTHESIS TRANSCRIPTIONAL REGULATORY PROTEIN ALGB"/>
    <property type="match status" value="1"/>
</dbReference>
<evidence type="ECO:0000256" key="3">
    <source>
        <dbReference type="ARBA" id="ARBA00023015"/>
    </source>
</evidence>
<dbReference type="InterPro" id="IPR009057">
    <property type="entry name" value="Homeodomain-like_sf"/>
</dbReference>
<evidence type="ECO:0000259" key="8">
    <source>
        <dbReference type="PROSITE" id="PS50110"/>
    </source>
</evidence>
<dbReference type="CDD" id="cd00156">
    <property type="entry name" value="REC"/>
    <property type="match status" value="1"/>
</dbReference>